<feature type="transmembrane region" description="Helical" evidence="5">
    <location>
        <begin position="69"/>
        <end position="86"/>
    </location>
</feature>
<reference evidence="7 8" key="1">
    <citation type="submission" date="2020-11" db="EMBL/GenBank/DDBJ databases">
        <authorList>
            <person name="Peeters C."/>
        </authorList>
    </citation>
    <scope>NUCLEOTIDE SEQUENCE [LARGE SCALE GENOMIC DNA]</scope>
    <source>
        <strain evidence="7 8">LMG 7974</strain>
    </source>
</reference>
<evidence type="ECO:0000256" key="1">
    <source>
        <dbReference type="ARBA" id="ARBA00004141"/>
    </source>
</evidence>
<sequence length="639" mass="73615">MLNLFKQFKHSYDPINFRLIYSLKAVLAVVLSAYFGYYFFGFIGALFAVKISSSMFFMANLDGTDAKKLLLLSLYILLAVLFVPFIKPMLSLGMWLVPVVFVWVFIVSYSQVYSENLNKILLATNVIGFAGFITYGNYDEISLTNCIGAIILAGAISTIIKLGRLGKYGTFTIKSIKTLTKELIALANALGSKEFDELSREYFERINEFKELFSNDSINIKDSSLIKNQNRAIFYIYRLEEIGYLLTCIDSFYLRIDDKKILKDVKDELIHNLNEVFKIFTKQNPEYKTSMSETLKLKNYKVFANSVDIINQKLAQINDANNEKIELKNDKQLSFKKAIKNIGLKDNDTLNSLRLAICMAIAIFITQMWHINHGLWIAVAVMSMSKNSLYSLNNAARDNVFGGIFGFFIGIFTALVIDSIYIYVALGIGMFLMFYFKPYKQFVFTTIFMAVFSMVYTIIKDDYMQLLLERIFDIFIGFGVVYIVSIISLPKNKKEFKIKLTNVINSFILLIDDELSKKQKFIADENEIIQEISNYKEFSDETGYKNTAKIYTILNNINKELINLRNYITSQHIDDINLQNDIITIKSRFEMLDKKLQGLPYYFITSMDGKITYKNDTKVTKILERIALRQNDLYLLSSL</sequence>
<dbReference type="Pfam" id="PF13515">
    <property type="entry name" value="FUSC_2"/>
    <property type="match status" value="1"/>
</dbReference>
<evidence type="ECO:0000256" key="5">
    <source>
        <dbReference type="SAM" id="Phobius"/>
    </source>
</evidence>
<keyword evidence="2 5" id="KW-0812">Transmembrane</keyword>
<feature type="transmembrane region" description="Helical" evidence="5">
    <location>
        <begin position="442"/>
        <end position="459"/>
    </location>
</feature>
<name>A0ABN7K5G8_9BACT</name>
<keyword evidence="8" id="KW-1185">Reference proteome</keyword>
<feature type="transmembrane region" description="Helical" evidence="5">
    <location>
        <begin position="92"/>
        <end position="110"/>
    </location>
</feature>
<feature type="transmembrane region" description="Helical" evidence="5">
    <location>
        <begin position="20"/>
        <end position="49"/>
    </location>
</feature>
<evidence type="ECO:0000256" key="3">
    <source>
        <dbReference type="ARBA" id="ARBA00022989"/>
    </source>
</evidence>
<keyword evidence="3 5" id="KW-1133">Transmembrane helix</keyword>
<feature type="domain" description="Integral membrane bound transporter" evidence="6">
    <location>
        <begin position="361"/>
        <end position="483"/>
    </location>
</feature>
<evidence type="ECO:0000256" key="2">
    <source>
        <dbReference type="ARBA" id="ARBA00022692"/>
    </source>
</evidence>
<feature type="transmembrane region" description="Helical" evidence="5">
    <location>
        <begin position="117"/>
        <end position="135"/>
    </location>
</feature>
<dbReference type="InterPro" id="IPR049453">
    <property type="entry name" value="Memb_transporter_dom"/>
</dbReference>
<comment type="caution">
    <text evidence="7">The sequence shown here is derived from an EMBL/GenBank/DDBJ whole genome shotgun (WGS) entry which is preliminary data.</text>
</comment>
<feature type="transmembrane region" description="Helical" evidence="5">
    <location>
        <begin position="471"/>
        <end position="489"/>
    </location>
</feature>
<keyword evidence="4 5" id="KW-0472">Membrane</keyword>
<dbReference type="Proteomes" id="UP000789803">
    <property type="component" value="Unassembled WGS sequence"/>
</dbReference>
<proteinExistence type="predicted"/>
<evidence type="ECO:0000313" key="7">
    <source>
        <dbReference type="EMBL" id="CAD7287761.1"/>
    </source>
</evidence>
<protein>
    <recommendedName>
        <fullName evidence="6">Integral membrane bound transporter domain-containing protein</fullName>
    </recommendedName>
</protein>
<comment type="subcellular location">
    <subcellularLocation>
        <location evidence="1">Membrane</location>
        <topology evidence="1">Multi-pass membrane protein</topology>
    </subcellularLocation>
</comment>
<feature type="transmembrane region" description="Helical" evidence="5">
    <location>
        <begin position="404"/>
        <end position="435"/>
    </location>
</feature>
<dbReference type="EMBL" id="CAJHOF010000004">
    <property type="protein sequence ID" value="CAD7287761.1"/>
    <property type="molecule type" value="Genomic_DNA"/>
</dbReference>
<feature type="transmembrane region" description="Helical" evidence="5">
    <location>
        <begin position="141"/>
        <end position="160"/>
    </location>
</feature>
<evidence type="ECO:0000259" key="6">
    <source>
        <dbReference type="Pfam" id="PF13515"/>
    </source>
</evidence>
<organism evidence="7 8">
    <name type="scientific">Campylobacter majalis</name>
    <dbReference type="NCBI Taxonomy" id="2790656"/>
    <lineage>
        <taxon>Bacteria</taxon>
        <taxon>Pseudomonadati</taxon>
        <taxon>Campylobacterota</taxon>
        <taxon>Epsilonproteobacteria</taxon>
        <taxon>Campylobacterales</taxon>
        <taxon>Campylobacteraceae</taxon>
        <taxon>Campylobacter</taxon>
    </lineage>
</organism>
<feature type="transmembrane region" description="Helical" evidence="5">
    <location>
        <begin position="355"/>
        <end position="384"/>
    </location>
</feature>
<dbReference type="RefSeq" id="WP_229932458.1">
    <property type="nucleotide sequence ID" value="NZ_CAJHOF010000004.1"/>
</dbReference>
<evidence type="ECO:0000313" key="8">
    <source>
        <dbReference type="Proteomes" id="UP000789803"/>
    </source>
</evidence>
<accession>A0ABN7K5G8</accession>
<evidence type="ECO:0000256" key="4">
    <source>
        <dbReference type="ARBA" id="ARBA00023136"/>
    </source>
</evidence>
<gene>
    <name evidence="7" type="ORF">LMG7974_00642</name>
</gene>